<dbReference type="AlphaFoldDB" id="A0A3E1IYS4"/>
<evidence type="ECO:0000256" key="1">
    <source>
        <dbReference type="SAM" id="Phobius"/>
    </source>
</evidence>
<evidence type="ECO:0008006" key="5">
    <source>
        <dbReference type="Google" id="ProtNLM"/>
    </source>
</evidence>
<comment type="caution">
    <text evidence="3">The sequence shown here is derived from an EMBL/GenBank/DDBJ whole genome shotgun (WGS) entry which is preliminary data.</text>
</comment>
<reference evidence="3 4" key="1">
    <citation type="submission" date="2016-02" db="EMBL/GenBank/DDBJ databases">
        <title>Gardnerella vaginalis Subgroups Defined by cpn60 Sequencing and Sialidase Activity in Isolates from Canada, Belgium and Kenya.</title>
        <authorList>
            <person name="Schellenberg J."/>
            <person name="Paramel Jayaprakash T."/>
            <person name="Withana Gamage N."/>
            <person name="Patterson M.H."/>
            <person name="Vaneechoutte M."/>
            <person name="Hill J.E."/>
        </authorList>
    </citation>
    <scope>NUCLEOTIDE SEQUENCE [LARGE SCALE GENOMIC DNA]</scope>
    <source>
        <strain evidence="3 4">N144</strain>
    </source>
</reference>
<feature type="signal peptide" evidence="2">
    <location>
        <begin position="1"/>
        <end position="27"/>
    </location>
</feature>
<keyword evidence="2" id="KW-0732">Signal</keyword>
<protein>
    <recommendedName>
        <fullName evidence="5">Peptidase</fullName>
    </recommendedName>
</protein>
<dbReference type="Proteomes" id="UP000258533">
    <property type="component" value="Unassembled WGS sequence"/>
</dbReference>
<name>A0A3E1IYS4_GARVA</name>
<keyword evidence="1" id="KW-1133">Transmembrane helix</keyword>
<organism evidence="3 4">
    <name type="scientific">Gardnerella vaginalis</name>
    <dbReference type="NCBI Taxonomy" id="2702"/>
    <lineage>
        <taxon>Bacteria</taxon>
        <taxon>Bacillati</taxon>
        <taxon>Actinomycetota</taxon>
        <taxon>Actinomycetes</taxon>
        <taxon>Bifidobacteriales</taxon>
        <taxon>Bifidobacteriaceae</taxon>
        <taxon>Gardnerella</taxon>
    </lineage>
</organism>
<accession>A0A3E1IYS4</accession>
<dbReference type="EMBL" id="LRTT01000001">
    <property type="protein sequence ID" value="RFD78117.1"/>
    <property type="molecule type" value="Genomic_DNA"/>
</dbReference>
<evidence type="ECO:0000313" key="4">
    <source>
        <dbReference type="Proteomes" id="UP000258533"/>
    </source>
</evidence>
<gene>
    <name evidence="3" type="ORF">AXE73_03995</name>
</gene>
<keyword evidence="1" id="KW-0472">Membrane</keyword>
<feature type="chain" id="PRO_5017673895" description="Peptidase" evidence="2">
    <location>
        <begin position="28"/>
        <end position="373"/>
    </location>
</feature>
<proteinExistence type="predicted"/>
<feature type="transmembrane region" description="Helical" evidence="1">
    <location>
        <begin position="348"/>
        <end position="368"/>
    </location>
</feature>
<evidence type="ECO:0000256" key="2">
    <source>
        <dbReference type="SAM" id="SignalP"/>
    </source>
</evidence>
<keyword evidence="1" id="KW-0812">Transmembrane</keyword>
<sequence>MNKKAIAAFAAGATLLAGFAMATPAFAADAAKTPDQIYAEDTTSLKALDDAIKAQEAKVAPLKKAVDDAKAKNEAMKTALGDQYSATTAGKGKEQADAVTDAEAALKPEQDKLDGMYNKAYFELKEKVAQEKADKEARDDAAYKAAHSKAHHVAVVSAAKSKLDSAAADKAEKLKTYDEKFEALEKADAALKMAQANFKAAHKAVSDAEASGLNLKDPTAYNALVDAENRASAEQTAADKDFQKANKEFGKAKSEAEAASRAYNNALEAYKAAYNAAVRDGVKLPADLPQITDPLVPTTLPGVPGVVTPAPAKPGAAAGQAGANAAAGAKTTVVEKKKDGGKKLPGTGVGVTLTALAATMLAGMGAAVRKARH</sequence>
<evidence type="ECO:0000313" key="3">
    <source>
        <dbReference type="EMBL" id="RFD78117.1"/>
    </source>
</evidence>